<protein>
    <submittedName>
        <fullName evidence="1">2,4-dienoyl-CoA reductase-like NADH-dependent reductase (Old Yellow Enzyme family)</fullName>
    </submittedName>
</protein>
<dbReference type="AlphaFoldDB" id="A0AAW8FME6"/>
<name>A0AAW8FME6_9ACTN</name>
<organism evidence="1 2">
    <name type="scientific">Streptomyces canus</name>
    <dbReference type="NCBI Taxonomy" id="58343"/>
    <lineage>
        <taxon>Bacteria</taxon>
        <taxon>Bacillati</taxon>
        <taxon>Actinomycetota</taxon>
        <taxon>Actinomycetes</taxon>
        <taxon>Kitasatosporales</taxon>
        <taxon>Streptomycetaceae</taxon>
        <taxon>Streptomyces</taxon>
        <taxon>Streptomyces aurantiacus group</taxon>
    </lineage>
</organism>
<dbReference type="InterPro" id="IPR013785">
    <property type="entry name" value="Aldolase_TIM"/>
</dbReference>
<reference evidence="1" key="1">
    <citation type="submission" date="2023-07" db="EMBL/GenBank/DDBJ databases">
        <title>Comparative genomics of wheat-associated soil bacteria to identify genetic determinants of phenazine resistance.</title>
        <authorList>
            <person name="Mouncey N."/>
        </authorList>
    </citation>
    <scope>NUCLEOTIDE SEQUENCE</scope>
    <source>
        <strain evidence="1">V4I22</strain>
    </source>
</reference>
<accession>A0AAW8FME6</accession>
<dbReference type="RefSeq" id="WP_306981615.1">
    <property type="nucleotide sequence ID" value="NZ_JAUSYQ010000002.1"/>
</dbReference>
<evidence type="ECO:0000313" key="1">
    <source>
        <dbReference type="EMBL" id="MDQ0910728.1"/>
    </source>
</evidence>
<evidence type="ECO:0000313" key="2">
    <source>
        <dbReference type="Proteomes" id="UP001234216"/>
    </source>
</evidence>
<dbReference type="Gene3D" id="3.20.20.70">
    <property type="entry name" value="Aldolase class I"/>
    <property type="match status" value="1"/>
</dbReference>
<comment type="caution">
    <text evidence="1">The sequence shown here is derived from an EMBL/GenBank/DDBJ whole genome shotgun (WGS) entry which is preliminary data.</text>
</comment>
<dbReference type="Proteomes" id="UP001234216">
    <property type="component" value="Unassembled WGS sequence"/>
</dbReference>
<gene>
    <name evidence="1" type="ORF">QFZ22_006713</name>
</gene>
<dbReference type="SUPFAM" id="SSF51395">
    <property type="entry name" value="FMN-linked oxidoreductases"/>
    <property type="match status" value="1"/>
</dbReference>
<sequence>MALADPDLVERIRAGAPLSTPDPATFYDGGTVGYTDYPTYAA</sequence>
<dbReference type="EMBL" id="JAUSZV010000005">
    <property type="protein sequence ID" value="MDQ0910728.1"/>
    <property type="molecule type" value="Genomic_DNA"/>
</dbReference>
<proteinExistence type="predicted"/>